<dbReference type="Proteomes" id="UP001183202">
    <property type="component" value="Unassembled WGS sequence"/>
</dbReference>
<dbReference type="PANTHER" id="PTHR21716">
    <property type="entry name" value="TRANSMEMBRANE PROTEIN"/>
    <property type="match status" value="1"/>
</dbReference>
<feature type="region of interest" description="Disordered" evidence="6">
    <location>
        <begin position="345"/>
        <end position="366"/>
    </location>
</feature>
<keyword evidence="3 7" id="KW-0812">Transmembrane</keyword>
<feature type="transmembrane region" description="Helical" evidence="7">
    <location>
        <begin position="199"/>
        <end position="226"/>
    </location>
</feature>
<protein>
    <submittedName>
        <fullName evidence="8">AI-2E family transporter</fullName>
    </submittedName>
</protein>
<feature type="transmembrane region" description="Helical" evidence="7">
    <location>
        <begin position="232"/>
        <end position="250"/>
    </location>
</feature>
<dbReference type="Pfam" id="PF01594">
    <property type="entry name" value="AI-2E_transport"/>
    <property type="match status" value="1"/>
</dbReference>
<feature type="compositionally biased region" description="Pro residues" evidence="6">
    <location>
        <begin position="350"/>
        <end position="366"/>
    </location>
</feature>
<feature type="transmembrane region" description="Helical" evidence="7">
    <location>
        <begin position="130"/>
        <end position="158"/>
    </location>
</feature>
<evidence type="ECO:0000256" key="6">
    <source>
        <dbReference type="SAM" id="MobiDB-lite"/>
    </source>
</evidence>
<feature type="transmembrane region" description="Helical" evidence="7">
    <location>
        <begin position="7"/>
        <end position="27"/>
    </location>
</feature>
<evidence type="ECO:0000313" key="8">
    <source>
        <dbReference type="EMBL" id="MDT0350105.1"/>
    </source>
</evidence>
<proteinExistence type="inferred from homology"/>
<name>A0ABU2N834_9PSEU</name>
<feature type="transmembrane region" description="Helical" evidence="7">
    <location>
        <begin position="296"/>
        <end position="318"/>
    </location>
</feature>
<feature type="transmembrane region" description="Helical" evidence="7">
    <location>
        <begin position="62"/>
        <end position="84"/>
    </location>
</feature>
<feature type="transmembrane region" description="Helical" evidence="7">
    <location>
        <begin position="33"/>
        <end position="50"/>
    </location>
</feature>
<organism evidence="8 9">
    <name type="scientific">Pseudonocardia charpentierae</name>
    <dbReference type="NCBI Taxonomy" id="3075545"/>
    <lineage>
        <taxon>Bacteria</taxon>
        <taxon>Bacillati</taxon>
        <taxon>Actinomycetota</taxon>
        <taxon>Actinomycetes</taxon>
        <taxon>Pseudonocardiales</taxon>
        <taxon>Pseudonocardiaceae</taxon>
        <taxon>Pseudonocardia</taxon>
    </lineage>
</organism>
<comment type="subcellular location">
    <subcellularLocation>
        <location evidence="1">Membrane</location>
        <topology evidence="1">Multi-pass membrane protein</topology>
    </subcellularLocation>
</comment>
<evidence type="ECO:0000256" key="3">
    <source>
        <dbReference type="ARBA" id="ARBA00022692"/>
    </source>
</evidence>
<sequence>MVLPRTLVILLELAAAVVIVAGIQAAAWLVGPVFLALVIVITVHPVQARLRGWGLPAWASTTLLVLAVYGVLLVLAGVVVVSIARLATLLPSYAAEFSSLLGSVTAELARFGVGADQLRALAGTLDYGRLVGVVSGLLLGLTSLLGNLVFLLSLLLFLSIEASGAADRLAWIARDRAPIATALTGFVGSTRRYMGVNTVFGLLTGLVDTVMLGLLGVPLAVLWGLLVFITNYIPYVGFWIGLVPPVLLALLTGGWQLAGIVLALYTVVNFVLTSVIQPKYVGDAVGISVSLTLVALVFWGWVLGVIGAVLAVPLTLFAKSLLVDIDPKVRWTDAILGSTTTARLSAAAVGPPPGDDGRPTPPPDGP</sequence>
<comment type="similarity">
    <text evidence="2">Belongs to the autoinducer-2 exporter (AI-2E) (TC 2.A.86) family.</text>
</comment>
<evidence type="ECO:0000256" key="7">
    <source>
        <dbReference type="SAM" id="Phobius"/>
    </source>
</evidence>
<dbReference type="InterPro" id="IPR002549">
    <property type="entry name" value="AI-2E-like"/>
</dbReference>
<reference evidence="9" key="1">
    <citation type="submission" date="2023-07" db="EMBL/GenBank/DDBJ databases">
        <title>30 novel species of actinomycetes from the DSMZ collection.</title>
        <authorList>
            <person name="Nouioui I."/>
        </authorList>
    </citation>
    <scope>NUCLEOTIDE SEQUENCE [LARGE SCALE GENOMIC DNA]</scope>
    <source>
        <strain evidence="9">DSM 45834</strain>
    </source>
</reference>
<evidence type="ECO:0000256" key="1">
    <source>
        <dbReference type="ARBA" id="ARBA00004141"/>
    </source>
</evidence>
<keyword evidence="9" id="KW-1185">Reference proteome</keyword>
<evidence type="ECO:0000256" key="5">
    <source>
        <dbReference type="ARBA" id="ARBA00023136"/>
    </source>
</evidence>
<keyword evidence="5 7" id="KW-0472">Membrane</keyword>
<evidence type="ECO:0000313" key="9">
    <source>
        <dbReference type="Proteomes" id="UP001183202"/>
    </source>
</evidence>
<dbReference type="EMBL" id="JAVREJ010000006">
    <property type="protein sequence ID" value="MDT0350105.1"/>
    <property type="molecule type" value="Genomic_DNA"/>
</dbReference>
<dbReference type="PANTHER" id="PTHR21716:SF64">
    <property type="entry name" value="AI-2 TRANSPORT PROTEIN TQSA"/>
    <property type="match status" value="1"/>
</dbReference>
<comment type="caution">
    <text evidence="8">The sequence shown here is derived from an EMBL/GenBank/DDBJ whole genome shotgun (WGS) entry which is preliminary data.</text>
</comment>
<evidence type="ECO:0000256" key="2">
    <source>
        <dbReference type="ARBA" id="ARBA00009773"/>
    </source>
</evidence>
<evidence type="ECO:0000256" key="4">
    <source>
        <dbReference type="ARBA" id="ARBA00022989"/>
    </source>
</evidence>
<gene>
    <name evidence="8" type="ORF">RM445_11275</name>
</gene>
<feature type="transmembrane region" description="Helical" evidence="7">
    <location>
        <begin position="257"/>
        <end position="276"/>
    </location>
</feature>
<keyword evidence="4 7" id="KW-1133">Transmembrane helix</keyword>
<accession>A0ABU2N834</accession>